<dbReference type="AlphaFoldDB" id="A0A6H1ZGH9"/>
<reference evidence="4" key="1">
    <citation type="submission" date="2020-03" db="EMBL/GenBank/DDBJ databases">
        <title>The deep terrestrial virosphere.</title>
        <authorList>
            <person name="Holmfeldt K."/>
            <person name="Nilsson E."/>
            <person name="Simone D."/>
            <person name="Lopez-Fernandez M."/>
            <person name="Wu X."/>
            <person name="de Brujin I."/>
            <person name="Lundin D."/>
            <person name="Andersson A."/>
            <person name="Bertilsson S."/>
            <person name="Dopson M."/>
        </authorList>
    </citation>
    <scope>NUCLEOTIDE SEQUENCE</scope>
    <source>
        <strain evidence="4">TM448A00456</strain>
    </source>
</reference>
<dbReference type="EMBL" id="MT144015">
    <property type="protein sequence ID" value="QJA46569.1"/>
    <property type="molecule type" value="Genomic_DNA"/>
</dbReference>
<accession>A0A6H1ZGH9</accession>
<dbReference type="InterPro" id="IPR029021">
    <property type="entry name" value="Prot-tyrosine_phosphatase-like"/>
</dbReference>
<protein>
    <submittedName>
        <fullName evidence="4">Putative dual specificity phosphatase catalytic domain</fullName>
    </submittedName>
</protein>
<sequence length="331" mass="37005">MGYKEGFNLGKTWRQRKEEWKQKKQEKNNPGCMQKLGAAWTGYSLCNHYRNPVKVGEWTVLASGFFSRPNEERNTPGAGVYLDEDWARPYGGMTVSPGTEWDRIIPWYPAIYATWQDGSVFPISNIELMIEFVVKHLEAGDSVEIGCQGGHGRTGTFIACLIANVEGLGAKDAIEAVRERHCKDCVETNSQIDCVYNFCGEEAPDRKPKWSFPGTPTRGPLIGGVQGSFNKESPIDPNDESPQPSKEYNEEIAFGGSDGDIDYEQMIYGYGGEEFAECGEDWIRCDKDCEFASAFAIDGRIYCSHLGRYVFPYKEGGNKGNLSPRNGYQVP</sequence>
<feature type="region of interest" description="Disordered" evidence="2">
    <location>
        <begin position="223"/>
        <end position="246"/>
    </location>
</feature>
<dbReference type="InterPro" id="IPR057023">
    <property type="entry name" value="PTP-SAK"/>
</dbReference>
<dbReference type="PROSITE" id="PS50056">
    <property type="entry name" value="TYR_PHOSPHATASE_2"/>
    <property type="match status" value="1"/>
</dbReference>
<evidence type="ECO:0000256" key="2">
    <source>
        <dbReference type="SAM" id="MobiDB-lite"/>
    </source>
</evidence>
<dbReference type="Gene3D" id="3.90.190.10">
    <property type="entry name" value="Protein tyrosine phosphatase superfamily"/>
    <property type="match status" value="1"/>
</dbReference>
<dbReference type="Pfam" id="PF22784">
    <property type="entry name" value="PTP-SAK"/>
    <property type="match status" value="1"/>
</dbReference>
<dbReference type="GO" id="GO:0016791">
    <property type="term" value="F:phosphatase activity"/>
    <property type="evidence" value="ECO:0007669"/>
    <property type="project" value="UniProtKB-ARBA"/>
</dbReference>
<dbReference type="SUPFAM" id="SSF52799">
    <property type="entry name" value="(Phosphotyrosine protein) phosphatases II"/>
    <property type="match status" value="1"/>
</dbReference>
<name>A0A6H1ZGH9_9ZZZZ</name>
<feature type="domain" description="Tyrosine specific protein phosphatases" evidence="3">
    <location>
        <begin position="124"/>
        <end position="180"/>
    </location>
</feature>
<organism evidence="4">
    <name type="scientific">viral metagenome</name>
    <dbReference type="NCBI Taxonomy" id="1070528"/>
    <lineage>
        <taxon>unclassified sequences</taxon>
        <taxon>metagenomes</taxon>
        <taxon>organismal metagenomes</taxon>
    </lineage>
</organism>
<dbReference type="InterPro" id="IPR000387">
    <property type="entry name" value="Tyr_Pase_dom"/>
</dbReference>
<evidence type="ECO:0000259" key="3">
    <source>
        <dbReference type="PROSITE" id="PS50056"/>
    </source>
</evidence>
<keyword evidence="1" id="KW-0378">Hydrolase</keyword>
<evidence type="ECO:0000256" key="1">
    <source>
        <dbReference type="ARBA" id="ARBA00022801"/>
    </source>
</evidence>
<proteinExistence type="predicted"/>
<evidence type="ECO:0000313" key="4">
    <source>
        <dbReference type="EMBL" id="QJA46569.1"/>
    </source>
</evidence>
<gene>
    <name evidence="4" type="ORF">TM448A00456_0009</name>
</gene>